<evidence type="ECO:0000313" key="2">
    <source>
        <dbReference type="EMBL" id="ELY61147.1"/>
    </source>
</evidence>
<dbReference type="eggNOG" id="arCOG02785">
    <property type="taxonomic scope" value="Archaea"/>
</dbReference>
<feature type="region of interest" description="Disordered" evidence="1">
    <location>
        <begin position="21"/>
        <end position="40"/>
    </location>
</feature>
<organism evidence="2 3">
    <name type="scientific">Natronococcus amylolyticus DSM 10524</name>
    <dbReference type="NCBI Taxonomy" id="1227497"/>
    <lineage>
        <taxon>Archaea</taxon>
        <taxon>Methanobacteriati</taxon>
        <taxon>Methanobacteriota</taxon>
        <taxon>Stenosarchaea group</taxon>
        <taxon>Halobacteria</taxon>
        <taxon>Halobacteriales</taxon>
        <taxon>Natrialbaceae</taxon>
        <taxon>Natronococcus</taxon>
    </lineage>
</organism>
<evidence type="ECO:0000256" key="1">
    <source>
        <dbReference type="SAM" id="MobiDB-lite"/>
    </source>
</evidence>
<feature type="non-terminal residue" evidence="2">
    <location>
        <position position="40"/>
    </location>
</feature>
<proteinExistence type="predicted"/>
<dbReference type="InterPro" id="IPR017850">
    <property type="entry name" value="Alkaline_phosphatase_core_sf"/>
</dbReference>
<dbReference type="AlphaFoldDB" id="L9XHR7"/>
<name>L9XHR7_9EURY</name>
<reference evidence="2 3" key="1">
    <citation type="journal article" date="2014" name="PLoS Genet.">
        <title>Phylogenetically driven sequencing of extremely halophilic archaea reveals strategies for static and dynamic osmo-response.</title>
        <authorList>
            <person name="Becker E.A."/>
            <person name="Seitzer P.M."/>
            <person name="Tritt A."/>
            <person name="Larsen D."/>
            <person name="Krusor M."/>
            <person name="Yao A.I."/>
            <person name="Wu D."/>
            <person name="Madern D."/>
            <person name="Eisen J.A."/>
            <person name="Darling A.E."/>
            <person name="Facciotti M.T."/>
        </authorList>
    </citation>
    <scope>NUCLEOTIDE SEQUENCE [LARGE SCALE GENOMIC DNA]</scope>
    <source>
        <strain evidence="2 3">DSM 10524</strain>
    </source>
</reference>
<protein>
    <submittedName>
        <fullName evidence="2">Sulfatase</fullName>
    </submittedName>
</protein>
<sequence length="40" mass="4418">MADADGRPNVLFVLTDQERYDYSAPDGPSVETPTMDRLSS</sequence>
<comment type="caution">
    <text evidence="2">The sequence shown here is derived from an EMBL/GenBank/DDBJ whole genome shotgun (WGS) entry which is preliminary data.</text>
</comment>
<dbReference type="SUPFAM" id="SSF53649">
    <property type="entry name" value="Alkaline phosphatase-like"/>
    <property type="match status" value="1"/>
</dbReference>
<gene>
    <name evidence="2" type="ORF">C491_01661</name>
</gene>
<dbReference type="Proteomes" id="UP000011688">
    <property type="component" value="Unassembled WGS sequence"/>
</dbReference>
<keyword evidence="3" id="KW-1185">Reference proteome</keyword>
<accession>L9XHR7</accession>
<dbReference type="Gene3D" id="3.40.720.10">
    <property type="entry name" value="Alkaline Phosphatase, subunit A"/>
    <property type="match status" value="1"/>
</dbReference>
<evidence type="ECO:0000313" key="3">
    <source>
        <dbReference type="Proteomes" id="UP000011688"/>
    </source>
</evidence>
<dbReference type="EMBL" id="AOIB01000007">
    <property type="protein sequence ID" value="ELY61147.1"/>
    <property type="molecule type" value="Genomic_DNA"/>
</dbReference>